<dbReference type="OrthoDB" id="6774133at2759"/>
<reference evidence="2 3" key="1">
    <citation type="journal article" date="2019" name="Sci. Rep.">
        <title>Orb-weaving spider Araneus ventricosus genome elucidates the spidroin gene catalogue.</title>
        <authorList>
            <person name="Kono N."/>
            <person name="Nakamura H."/>
            <person name="Ohtoshi R."/>
            <person name="Moran D.A.P."/>
            <person name="Shinohara A."/>
            <person name="Yoshida Y."/>
            <person name="Fujiwara M."/>
            <person name="Mori M."/>
            <person name="Tomita M."/>
            <person name="Arakawa K."/>
        </authorList>
    </citation>
    <scope>NUCLEOTIDE SEQUENCE [LARGE SCALE GENOMIC DNA]</scope>
</reference>
<dbReference type="AlphaFoldDB" id="A0A4Y2AIC3"/>
<dbReference type="InterPro" id="IPR012337">
    <property type="entry name" value="RNaseH-like_sf"/>
</dbReference>
<dbReference type="InterPro" id="IPR002156">
    <property type="entry name" value="RNaseH_domain"/>
</dbReference>
<evidence type="ECO:0000313" key="2">
    <source>
        <dbReference type="EMBL" id="GBL79490.1"/>
    </source>
</evidence>
<dbReference type="PROSITE" id="PS50879">
    <property type="entry name" value="RNASE_H_1"/>
    <property type="match status" value="1"/>
</dbReference>
<dbReference type="InterPro" id="IPR036397">
    <property type="entry name" value="RNaseH_sf"/>
</dbReference>
<dbReference type="Gene3D" id="3.30.420.10">
    <property type="entry name" value="Ribonuclease H-like superfamily/Ribonuclease H"/>
    <property type="match status" value="1"/>
</dbReference>
<comment type="caution">
    <text evidence="2">The sequence shown here is derived from an EMBL/GenBank/DDBJ whole genome shotgun (WGS) entry which is preliminary data.</text>
</comment>
<dbReference type="Pfam" id="PF00075">
    <property type="entry name" value="RNase_H"/>
    <property type="match status" value="1"/>
</dbReference>
<feature type="domain" description="RNase H type-1" evidence="1">
    <location>
        <begin position="133"/>
        <end position="259"/>
    </location>
</feature>
<proteinExistence type="predicted"/>
<keyword evidence="3" id="KW-1185">Reference proteome</keyword>
<sequence length="295" mass="34629">MYVLKQSKWFVPSQSGFRRRRGTIDNLLKLETAIREAFVRKTHLVSTFFDIEKAYDSTWRHVRLSFTPTFGFRIREILRYFEIEDFPIISNFEGPPPWQETQVNFIDDFLHFLKPNTSDMVFQQHFYDHRQRYYNYVLIYTDGSKSDSHVGSAVVFPNFTIAETLHPFCSVYASELYAIYLGLLKVTTLNFKQSIIYTESRSGINALQSVEYNEHPLVIKCFELHHALKSVKIKYCWIPGHVGIPGNERADKATKTPKTALETFVPLTDALQAVKLSQHRVWQKIWDRQTDKRTL</sequence>
<evidence type="ECO:0000259" key="1">
    <source>
        <dbReference type="PROSITE" id="PS50879"/>
    </source>
</evidence>
<dbReference type="CDD" id="cd09276">
    <property type="entry name" value="Rnase_HI_RT_non_LTR"/>
    <property type="match status" value="1"/>
</dbReference>
<dbReference type="SUPFAM" id="SSF53098">
    <property type="entry name" value="Ribonuclease H-like"/>
    <property type="match status" value="1"/>
</dbReference>
<dbReference type="GO" id="GO:0004523">
    <property type="term" value="F:RNA-DNA hybrid ribonuclease activity"/>
    <property type="evidence" value="ECO:0007669"/>
    <property type="project" value="InterPro"/>
</dbReference>
<dbReference type="GO" id="GO:0003676">
    <property type="term" value="F:nucleic acid binding"/>
    <property type="evidence" value="ECO:0007669"/>
    <property type="project" value="InterPro"/>
</dbReference>
<gene>
    <name evidence="2" type="ORF">AVEN_92646_1</name>
</gene>
<accession>A0A4Y2AIC3</accession>
<organism evidence="2 3">
    <name type="scientific">Araneus ventricosus</name>
    <name type="common">Orbweaver spider</name>
    <name type="synonym">Epeira ventricosa</name>
    <dbReference type="NCBI Taxonomy" id="182803"/>
    <lineage>
        <taxon>Eukaryota</taxon>
        <taxon>Metazoa</taxon>
        <taxon>Ecdysozoa</taxon>
        <taxon>Arthropoda</taxon>
        <taxon>Chelicerata</taxon>
        <taxon>Arachnida</taxon>
        <taxon>Araneae</taxon>
        <taxon>Araneomorphae</taxon>
        <taxon>Entelegynae</taxon>
        <taxon>Araneoidea</taxon>
        <taxon>Araneidae</taxon>
        <taxon>Araneus</taxon>
    </lineage>
</organism>
<protein>
    <recommendedName>
        <fullName evidence="1">RNase H type-1 domain-containing protein</fullName>
    </recommendedName>
</protein>
<evidence type="ECO:0000313" key="3">
    <source>
        <dbReference type="Proteomes" id="UP000499080"/>
    </source>
</evidence>
<dbReference type="Proteomes" id="UP000499080">
    <property type="component" value="Unassembled WGS sequence"/>
</dbReference>
<name>A0A4Y2AIC3_ARAVE</name>
<dbReference type="EMBL" id="BGPR01000018">
    <property type="protein sequence ID" value="GBL79490.1"/>
    <property type="molecule type" value="Genomic_DNA"/>
</dbReference>